<sequence length="240" mass="27993">MISPFLENRNFVKDALQTFRVFEAIEDSEYQIREKRANQPGNLKLINIEGIPFSKKSSITNIWSFDFEIEDKLFYTPKCSKVEKGLIVFSKKEAYVILIEMKSKLYGSGDDGLLKIEDKLRDSLSKLSLFATPFIFNERHSYIKRVNFFFLIAFNTEHVTQQANADINIKKYQLYPAFLASKEGKSKSLILRDYFGQTFNIEIMFIENKGREKEELEINLDDIINSPEFSEAKTHEFTCP</sequence>
<protein>
    <submittedName>
        <fullName evidence="1">Uncharacterized protein</fullName>
    </submittedName>
</protein>
<dbReference type="RefSeq" id="WP_305008663.1">
    <property type="nucleotide sequence ID" value="NZ_JAUQSY010000018.1"/>
</dbReference>
<keyword evidence="2" id="KW-1185">Reference proteome</keyword>
<gene>
    <name evidence="1" type="ORF">Q5H93_20980</name>
</gene>
<comment type="caution">
    <text evidence="1">The sequence shown here is derived from an EMBL/GenBank/DDBJ whole genome shotgun (WGS) entry which is preliminary data.</text>
</comment>
<organism evidence="1 2">
    <name type="scientific">Hymenobacter aranciens</name>
    <dbReference type="NCBI Taxonomy" id="3063996"/>
    <lineage>
        <taxon>Bacteria</taxon>
        <taxon>Pseudomonadati</taxon>
        <taxon>Bacteroidota</taxon>
        <taxon>Cytophagia</taxon>
        <taxon>Cytophagales</taxon>
        <taxon>Hymenobacteraceae</taxon>
        <taxon>Hymenobacter</taxon>
    </lineage>
</organism>
<proteinExistence type="predicted"/>
<accession>A0ABT9BG39</accession>
<dbReference type="EMBL" id="JAUQSY010000018">
    <property type="protein sequence ID" value="MDO7877233.1"/>
    <property type="molecule type" value="Genomic_DNA"/>
</dbReference>
<name>A0ABT9BG39_9BACT</name>
<evidence type="ECO:0000313" key="2">
    <source>
        <dbReference type="Proteomes" id="UP001176429"/>
    </source>
</evidence>
<evidence type="ECO:0000313" key="1">
    <source>
        <dbReference type="EMBL" id="MDO7877233.1"/>
    </source>
</evidence>
<dbReference type="Proteomes" id="UP001176429">
    <property type="component" value="Unassembled WGS sequence"/>
</dbReference>
<reference evidence="1" key="1">
    <citation type="submission" date="2023-07" db="EMBL/GenBank/DDBJ databases">
        <authorList>
            <person name="Kim M.K."/>
        </authorList>
    </citation>
    <scope>NUCLEOTIDE SEQUENCE</scope>
    <source>
        <strain evidence="1">ASUV-10-1</strain>
    </source>
</reference>